<feature type="compositionally biased region" description="Basic and acidic residues" evidence="1">
    <location>
        <begin position="287"/>
        <end position="297"/>
    </location>
</feature>
<reference evidence="2" key="2">
    <citation type="submission" date="2021-03" db="EMBL/GenBank/DDBJ databases">
        <authorList>
            <person name="Alouane T."/>
            <person name="Langin T."/>
            <person name="Bonhomme L."/>
        </authorList>
    </citation>
    <scope>NUCLEOTIDE SEQUENCE</scope>
    <source>
        <strain evidence="2">MDC_Fg202</strain>
    </source>
</reference>
<accession>A0A4E9EE73</accession>
<dbReference type="EMBL" id="CAJPIJ010000219">
    <property type="protein sequence ID" value="CAG2010306.1"/>
    <property type="molecule type" value="Genomic_DNA"/>
</dbReference>
<protein>
    <submittedName>
        <fullName evidence="3">Uncharacterized protein</fullName>
    </submittedName>
</protein>
<proteinExistence type="predicted"/>
<organism evidence="3">
    <name type="scientific">Gibberella zeae</name>
    <name type="common">Wheat head blight fungus</name>
    <name type="synonym">Fusarium graminearum</name>
    <dbReference type="NCBI Taxonomy" id="5518"/>
    <lineage>
        <taxon>Eukaryota</taxon>
        <taxon>Fungi</taxon>
        <taxon>Dikarya</taxon>
        <taxon>Ascomycota</taxon>
        <taxon>Pezizomycotina</taxon>
        <taxon>Sordariomycetes</taxon>
        <taxon>Hypocreomycetidae</taxon>
        <taxon>Hypocreales</taxon>
        <taxon>Nectriaceae</taxon>
        <taxon>Fusarium</taxon>
    </lineage>
</organism>
<evidence type="ECO:0000256" key="1">
    <source>
        <dbReference type="SAM" id="MobiDB-lite"/>
    </source>
</evidence>
<dbReference type="Proteomes" id="UP000746612">
    <property type="component" value="Unassembled WGS sequence"/>
</dbReference>
<name>A0A4E9EE73_GIBZA</name>
<dbReference type="EMBL" id="CAAKMV010000150">
    <property type="protein sequence ID" value="VIO61090.1"/>
    <property type="molecule type" value="Genomic_DNA"/>
</dbReference>
<sequence length="297" mass="33635">MYPLLSQPRPRSLVLCPYIMNTPQSSSFAAAEFITENPGKPVPQKPVRRRGLNDQIKWVRSWMAKLPQGDEDWDNNRPSTPVDILRLHSRLSISHIESRRNMDWYTLLDHYAAASKGFEPGRETQIHCMVMVALCHVAHSQGLTTDEIMLAMAKCVSGGTDTLRSKRFALPKCVQIGDELEKVLGPRAYELPLRVSAYFTFGQHFTAECFSILRRESESAHRPKNSLPSELLRIPNLVYDVCDGRVSLEEIERALEPGQTRAKAKSRSRSSFRPSTRSTSSPESSADTEHDMIHIMK</sequence>
<feature type="compositionally biased region" description="Low complexity" evidence="1">
    <location>
        <begin position="271"/>
        <end position="285"/>
    </location>
</feature>
<feature type="region of interest" description="Disordered" evidence="1">
    <location>
        <begin position="257"/>
        <end position="297"/>
    </location>
</feature>
<evidence type="ECO:0000313" key="2">
    <source>
        <dbReference type="EMBL" id="CAG2010306.1"/>
    </source>
</evidence>
<dbReference type="AlphaFoldDB" id="A0A4E9EE73"/>
<reference evidence="3" key="1">
    <citation type="submission" date="2019-04" db="EMBL/GenBank/DDBJ databases">
        <authorList>
            <person name="Melise S."/>
            <person name="Noan J."/>
            <person name="Okalmin O."/>
        </authorList>
    </citation>
    <scope>NUCLEOTIDE SEQUENCE</scope>
    <source>
        <strain evidence="3">FN9</strain>
    </source>
</reference>
<evidence type="ECO:0000313" key="3">
    <source>
        <dbReference type="EMBL" id="VIO61090.1"/>
    </source>
</evidence>
<gene>
    <name evidence="3" type="ORF">FUG_LOCUS426021</name>
    <name evidence="2" type="ORF">MDCFG202_LOCUS594654</name>
</gene>